<dbReference type="Gene3D" id="3.40.350.10">
    <property type="entry name" value="Creatinase/prolidase N-terminal domain"/>
    <property type="match status" value="1"/>
</dbReference>
<dbReference type="PATRIC" id="fig|49338.4.peg.4373"/>
<dbReference type="AlphaFoldDB" id="A0A098B6G8"/>
<dbReference type="SUPFAM" id="SSF53092">
    <property type="entry name" value="Creatinase/prolidase N-terminal domain"/>
    <property type="match status" value="1"/>
</dbReference>
<evidence type="ECO:0000313" key="2">
    <source>
        <dbReference type="EMBL" id="CDX03952.1"/>
    </source>
</evidence>
<dbReference type="InterPro" id="IPR000994">
    <property type="entry name" value="Pept_M24"/>
</dbReference>
<dbReference type="RefSeq" id="WP_208926283.1">
    <property type="nucleotide sequence ID" value="NZ_LK996017.1"/>
</dbReference>
<dbReference type="InterPro" id="IPR050659">
    <property type="entry name" value="Peptidase_M24B"/>
</dbReference>
<accession>A0A098B6G8</accession>
<dbReference type="Pfam" id="PF00557">
    <property type="entry name" value="Peptidase_M24"/>
    <property type="match status" value="1"/>
</dbReference>
<dbReference type="Gene3D" id="3.90.230.10">
    <property type="entry name" value="Creatinase/methionine aminopeptidase superfamily"/>
    <property type="match status" value="1"/>
</dbReference>
<organism evidence="2">
    <name type="scientific">Desulfitobacterium hafniense</name>
    <name type="common">Desulfitobacterium frappieri</name>
    <dbReference type="NCBI Taxonomy" id="49338"/>
    <lineage>
        <taxon>Bacteria</taxon>
        <taxon>Bacillati</taxon>
        <taxon>Bacillota</taxon>
        <taxon>Clostridia</taxon>
        <taxon>Eubacteriales</taxon>
        <taxon>Desulfitobacteriaceae</taxon>
        <taxon>Desulfitobacterium</taxon>
    </lineage>
</organism>
<dbReference type="PANTHER" id="PTHR46112:SF2">
    <property type="entry name" value="XAA-PRO AMINOPEPTIDASE P-RELATED"/>
    <property type="match status" value="1"/>
</dbReference>
<dbReference type="PANTHER" id="PTHR46112">
    <property type="entry name" value="AMINOPEPTIDASE"/>
    <property type="match status" value="1"/>
</dbReference>
<dbReference type="SUPFAM" id="SSF55920">
    <property type="entry name" value="Creatinase/aminopeptidase"/>
    <property type="match status" value="1"/>
</dbReference>
<protein>
    <submittedName>
        <fullName evidence="2">Peptidase M24</fullName>
    </submittedName>
</protein>
<dbReference type="EMBL" id="LK996017">
    <property type="protein sequence ID" value="CDX03952.1"/>
    <property type="molecule type" value="Genomic_DNA"/>
</dbReference>
<dbReference type="InterPro" id="IPR036005">
    <property type="entry name" value="Creatinase/aminopeptidase-like"/>
</dbReference>
<name>A0A098B6G8_DESHA</name>
<feature type="domain" description="Peptidase M24" evidence="1">
    <location>
        <begin position="174"/>
        <end position="375"/>
    </location>
</feature>
<dbReference type="InterPro" id="IPR029149">
    <property type="entry name" value="Creatin/AminoP/Spt16_N"/>
</dbReference>
<sequence>MVKIEHNVRFQGRPAKAEMERRWQLAKEFMKERGLDYLVTQANEGVLCQYVRWFAEVRSLHYTYLLFDKDGAMTMISHGGTGGKAIPWEVGLTNNIAIPVFNNACYADSFAAEKAVEVIQKKGCRKLGLIGMNLITAGFYNNLLQGLPGTETVDVTDEFDYLVAVKSAEELGFLQDACDLHDAAAYAIPSLVYAGRMEREFGADLYRLALLMGADEYLSNLFVCSSRLAGPMFALHYQNKIIEAGDALNVLFEVPTMVGYYADLHRYFNVGAPAPEMLEVAAAGIELQDYLANLCQPGVRGKEVFAACNDWLTRNGFDPEIRLCGHGQGYGLVERPYFDAFDPMVLQENMYLAIHPTVKAKGASVQIGDNFVVTADGAKRMTKHPRGLTII</sequence>
<gene>
    <name evidence="2" type="ORF">DPCES_4066</name>
</gene>
<dbReference type="CDD" id="cd01066">
    <property type="entry name" value="APP_MetAP"/>
    <property type="match status" value="1"/>
</dbReference>
<proteinExistence type="predicted"/>
<reference evidence="2" key="1">
    <citation type="submission" date="2014-07" db="EMBL/GenBank/DDBJ databases">
        <authorList>
            <person name="Hornung V.Bastian."/>
        </authorList>
    </citation>
    <scope>NUCLEOTIDE SEQUENCE</scope>
    <source>
        <strain evidence="2">PCE-S</strain>
    </source>
</reference>
<evidence type="ECO:0000259" key="1">
    <source>
        <dbReference type="Pfam" id="PF00557"/>
    </source>
</evidence>